<feature type="domain" description="Tudor" evidence="13">
    <location>
        <begin position="592"/>
        <end position="651"/>
    </location>
</feature>
<evidence type="ECO:0000259" key="13">
    <source>
        <dbReference type="PROSITE" id="PS50304"/>
    </source>
</evidence>
<dbReference type="SUPFAM" id="SSF144232">
    <property type="entry name" value="HIT/MYND zinc finger-like"/>
    <property type="match status" value="1"/>
</dbReference>
<evidence type="ECO:0000259" key="14">
    <source>
        <dbReference type="PROSITE" id="PS50865"/>
    </source>
</evidence>
<feature type="region of interest" description="Disordered" evidence="10">
    <location>
        <begin position="50"/>
        <end position="73"/>
    </location>
</feature>
<evidence type="ECO:0000313" key="15">
    <source>
        <dbReference type="EMBL" id="KAH0506986.1"/>
    </source>
</evidence>
<evidence type="ECO:0000259" key="12">
    <source>
        <dbReference type="PROSITE" id="PS50234"/>
    </source>
</evidence>
<dbReference type="FunFam" id="2.30.30.140:FF:000018">
    <property type="entry name" value="Serine/threonine-protein kinase 31"/>
    <property type="match status" value="1"/>
</dbReference>
<evidence type="ECO:0000256" key="3">
    <source>
        <dbReference type="ARBA" id="ARBA00022729"/>
    </source>
</evidence>
<dbReference type="SUPFAM" id="SSF63748">
    <property type="entry name" value="Tudor/PWWP/MBT"/>
    <property type="match status" value="4"/>
</dbReference>
<dbReference type="PROSITE" id="PS00022">
    <property type="entry name" value="EGF_1"/>
    <property type="match status" value="1"/>
</dbReference>
<keyword evidence="3" id="KW-0732">Signal</keyword>
<dbReference type="Pfam" id="PF01753">
    <property type="entry name" value="zf-MYND"/>
    <property type="match status" value="1"/>
</dbReference>
<dbReference type="SMART" id="SM00333">
    <property type="entry name" value="TUDOR"/>
    <property type="match status" value="4"/>
</dbReference>
<dbReference type="Proteomes" id="UP000710432">
    <property type="component" value="Unassembled WGS sequence"/>
</dbReference>
<organism evidence="15 16">
    <name type="scientific">Microtus ochrogaster</name>
    <name type="common">Prairie vole</name>
    <dbReference type="NCBI Taxonomy" id="79684"/>
    <lineage>
        <taxon>Eukaryota</taxon>
        <taxon>Metazoa</taxon>
        <taxon>Chordata</taxon>
        <taxon>Craniata</taxon>
        <taxon>Vertebrata</taxon>
        <taxon>Euteleostomi</taxon>
        <taxon>Mammalia</taxon>
        <taxon>Eutheria</taxon>
        <taxon>Euarchontoglires</taxon>
        <taxon>Glires</taxon>
        <taxon>Rodentia</taxon>
        <taxon>Myomorpha</taxon>
        <taxon>Muroidea</taxon>
        <taxon>Cricetidae</taxon>
        <taxon>Arvicolinae</taxon>
        <taxon>Microtus</taxon>
    </lineage>
</organism>
<dbReference type="Pfam" id="PF00092">
    <property type="entry name" value="VWA"/>
    <property type="match status" value="3"/>
</dbReference>
<dbReference type="InterPro" id="IPR036465">
    <property type="entry name" value="vWFA_dom_sf"/>
</dbReference>
<dbReference type="CDD" id="cd20408">
    <property type="entry name" value="Tudor_TDRD1_rpt1"/>
    <property type="match status" value="1"/>
</dbReference>
<sequence length="1927" mass="210129">MYFFPQTSVNVELPYNMIPRSNLEASTCKMAEPFNFEKKESKLPPQDLLRSPVAQHNHPNFRLKSPESGNKNNSFLLCEQSKQYLARQEDNSVVSSNPAGINGEVGGSKGDRKTVPTGNPVSPLSLGNNSPPKQVKTKPSNNNNNVSPGKPNKPRKSFEKALSAVEASESPPGSGRRESKRNHRAFPSRFHGHEFCSPSVFVGGGVGLAKAFLVVGDVAPCSGSLRCSQCKQTYYCSTACQRRDWSSHSTICRPVQQRKKGWWPPCHRQLSVGTALCAFSKQGDRPLGITKEMTTGAERVMLSDLRSLQLKKAMEIKGTVTEFKHPSNFYVQLYSSEVLEYMSQLSASLKETYADMVPEDGYLPVEGEVCVAKYTVDQTWNRAVIRGVDEFQKKAQVLYIDYGNEEVIPMDRIHQLSKSIDLFPPSAIKCFVAGVLPAQGEWSEDCVTAVKALLLEQYCSVRIMDVLEEGALTYAVDVVLEGSGKQLDHVLVEMGYGVKPDVHNSEKQSVDQSAPEDFGRVTPESKTVIDRNALIPKVLSLSVGDEFCGVVAHIQTPEDFFCQQLQSGHKLAELQESLSKYCGQVTPRSDFYPTIGDVCCAQFSEDDQWYRASVLAYASEESVLVGYVDYGNFEILSLKRLCPIIPKLLDLPMQALNCVLAGVKPSLGIWTPEAICFMKKIVQNKMVTVRVVDMLGTRSLVELIDKSVVPHLSASKALIDSGFAVVEKEIVADKTNGVHTVSVPLATEETAESLEWTWVEFTVDETVDVVVCVMYSPGEFYCHFLKDDALKKLDDLNKSLAEYCAQKLPNGFKAEVGRPCCAFFTGDGNWYRALVKEILPSGNVKVRFVDYGNVEEVTRDQLQEISPQLLLLPFQGTQCWLVVIPSAEQWKTIELPLNKTVPANVLEIVNPNLFYAITSEMPGDDLWYRAIVLETSDSDVKVLYADYGNMETLPLSRVQPIPARHLELPFQIIRCSLEGLMELNESCSQLAMELLKSTMLNQSVVLSVKDISKNVHTVSVEKCSENGVVNIAEKLLKCGLAETLPSKRKGATAAETTRNSDCCCTELQKQGHQEPGTEYQEVLYSQKPIRICGVALEQPAPPQQGETNRCPTWLRVAAPPGRSQACAAAGRAAVRSTGGSPTPPNGRGGAGWMGAPLRASRAPALRLPPPAAPTCCAEPSATGFVRFVCREGHHPGSAPSPLAAPDSKGSRSSPETMTPSLTAQDNFGVICVIIGSSFDNMPPFLCQPAVCILLFYTVSPSISLQEFSVSKETIGKIAVASKLMWCSAAVEVLFLLDGSHSVGKGRFERSKRFAMAICDALDISPGRVRVGALQFGSTPHLEFPLDSFSTRQEVKANIKGIAFKGGRTETGLALKSLHRGFPGGRHGAVPQLLIIVTDGKSQGPVALPAKQLKERGIIVFAIGVRFPRWDELFTLASEPKEQHVLFAEQVEDATNGLLSTLSTSALCTSADPAPKLSLECRIDILFLLDSSEGTTLEGFLRAKAFVKRFTQAVLSEDTRARVGVASYSRDLIVAVPVGEYQDVPDLVRSLDSIPFRGGPTLTGSALLQVSEHGFGSASKTGQDRPRRVVVLLTESHSHDEVAGLADHARARELLLLGVGSEMVQAELEEITGSSKNVIVYTDPQDLFSQIPELQRRLCSQPRPGCQVQSLDLVFLLDASASVGPENFAQMQAFIRKCTLRFDVNPDVTQVGLVVYGSQVQTAFGLDTHSTRAAVLRVMSQAPYLGGVGSAGTALLHIDDKVMTVQRGARPGVPKAVVMITGGSGAEDAAVPVQKLRSNGISVLVVSVGAVVREAVRRLAGPRDSLIQVAAYSDLRYHQDALTEWICREAKRPVNLCKPSPCMNEGTCVLKNSSYRCECRGGWGGPHCENRSEIQGDGRNRKSALWSFHSSVQYSAAVALECGIGVWH</sequence>
<dbReference type="CDD" id="cd01450">
    <property type="entry name" value="vWFA_subfamily_ECM"/>
    <property type="match status" value="1"/>
</dbReference>
<keyword evidence="5 9" id="KW-0863">Zinc-finger</keyword>
<accession>A0A8J6G9V4</accession>
<dbReference type="SUPFAM" id="SSF53300">
    <property type="entry name" value="vWA-like"/>
    <property type="match status" value="3"/>
</dbReference>
<evidence type="ECO:0000256" key="5">
    <source>
        <dbReference type="ARBA" id="ARBA00022771"/>
    </source>
</evidence>
<evidence type="ECO:0000256" key="6">
    <source>
        <dbReference type="ARBA" id="ARBA00022833"/>
    </source>
</evidence>
<evidence type="ECO:0000256" key="9">
    <source>
        <dbReference type="PROSITE-ProRule" id="PRU00134"/>
    </source>
</evidence>
<keyword evidence="2" id="KW-0479">Metal-binding</keyword>
<dbReference type="GO" id="GO:0008270">
    <property type="term" value="F:zinc ion binding"/>
    <property type="evidence" value="ECO:0007669"/>
    <property type="project" value="UniProtKB-KW"/>
</dbReference>
<keyword evidence="6" id="KW-0862">Zinc</keyword>
<feature type="domain" description="VWFA" evidence="12">
    <location>
        <begin position="1483"/>
        <end position="1657"/>
    </location>
</feature>
<feature type="domain" description="Tudor" evidence="13">
    <location>
        <begin position="363"/>
        <end position="423"/>
    </location>
</feature>
<feature type="domain" description="Tudor" evidence="13">
    <location>
        <begin position="813"/>
        <end position="872"/>
    </location>
</feature>
<keyword evidence="7 8" id="KW-1015">Disulfide bond</keyword>
<name>A0A8J6G9V4_MICOH</name>
<gene>
    <name evidence="15" type="ORF">LTLLF_170775</name>
</gene>
<feature type="domain" description="VWFA" evidence="12">
    <location>
        <begin position="1671"/>
        <end position="1845"/>
    </location>
</feature>
<dbReference type="InterPro" id="IPR002999">
    <property type="entry name" value="Tudor"/>
</dbReference>
<dbReference type="Gene3D" id="3.40.50.410">
    <property type="entry name" value="von Willebrand factor, type A domain"/>
    <property type="match status" value="3"/>
</dbReference>
<dbReference type="FunFam" id="3.40.50.410:FF:000054">
    <property type="entry name" value="von Willebrand factor A domain containing 2"/>
    <property type="match status" value="1"/>
</dbReference>
<dbReference type="SMART" id="SM00179">
    <property type="entry name" value="EGF_CA"/>
    <property type="match status" value="1"/>
</dbReference>
<dbReference type="FunFam" id="2.30.30.140:FF:000048">
    <property type="entry name" value="Tudor domain containing 1"/>
    <property type="match status" value="1"/>
</dbReference>
<proteinExistence type="predicted"/>
<dbReference type="SMART" id="SM00181">
    <property type="entry name" value="EGF"/>
    <property type="match status" value="2"/>
</dbReference>
<dbReference type="FunFam" id="3.40.50.410:FF:000058">
    <property type="entry name" value="von Willebrand factor A domain containing 2"/>
    <property type="match status" value="1"/>
</dbReference>
<dbReference type="Pfam" id="PF00567">
    <property type="entry name" value="TUDOR"/>
    <property type="match status" value="4"/>
</dbReference>
<dbReference type="Gene3D" id="2.40.50.90">
    <property type="match status" value="3"/>
</dbReference>
<dbReference type="PANTHER" id="PTHR24020">
    <property type="entry name" value="COLLAGEN ALPHA"/>
    <property type="match status" value="1"/>
</dbReference>
<evidence type="ECO:0000256" key="7">
    <source>
        <dbReference type="ARBA" id="ARBA00023157"/>
    </source>
</evidence>
<dbReference type="FunFam" id="2.30.30.140:FF:000081">
    <property type="entry name" value="Tudor domain-containing protein 1"/>
    <property type="match status" value="1"/>
</dbReference>
<dbReference type="PROSITE" id="PS01186">
    <property type="entry name" value="EGF_2"/>
    <property type="match status" value="1"/>
</dbReference>
<evidence type="ECO:0000256" key="2">
    <source>
        <dbReference type="ARBA" id="ARBA00022723"/>
    </source>
</evidence>
<evidence type="ECO:0000256" key="1">
    <source>
        <dbReference type="ARBA" id="ARBA00022536"/>
    </source>
</evidence>
<dbReference type="CDD" id="cd01472">
    <property type="entry name" value="vWA_collagen"/>
    <property type="match status" value="1"/>
</dbReference>
<dbReference type="InterPro" id="IPR000742">
    <property type="entry name" value="EGF"/>
</dbReference>
<dbReference type="Gene3D" id="6.10.140.2220">
    <property type="match status" value="1"/>
</dbReference>
<dbReference type="PANTHER" id="PTHR24020:SF37">
    <property type="entry name" value="VON WILLEBRAND FACTOR A DOMAIN-CONTAINING PROTEIN 2"/>
    <property type="match status" value="1"/>
</dbReference>
<feature type="region of interest" description="Disordered" evidence="10">
    <location>
        <begin position="1195"/>
        <end position="1220"/>
    </location>
</feature>
<dbReference type="CDD" id="cd20410">
    <property type="entry name" value="Tudor_TDRD1_rpt3"/>
    <property type="match status" value="1"/>
</dbReference>
<feature type="compositionally biased region" description="Polar residues" evidence="10">
    <location>
        <begin position="1210"/>
        <end position="1220"/>
    </location>
</feature>
<dbReference type="SMART" id="SM00327">
    <property type="entry name" value="VWA"/>
    <property type="match status" value="3"/>
</dbReference>
<comment type="caution">
    <text evidence="15">The sequence shown here is derived from an EMBL/GenBank/DDBJ whole genome shotgun (WGS) entry which is preliminary data.</text>
</comment>
<dbReference type="PROSITE" id="PS50865">
    <property type="entry name" value="ZF_MYND_2"/>
    <property type="match status" value="1"/>
</dbReference>
<dbReference type="PROSITE" id="PS50234">
    <property type="entry name" value="VWFA"/>
    <property type="match status" value="3"/>
</dbReference>
<dbReference type="Gene3D" id="2.10.25.10">
    <property type="entry name" value="Laminin"/>
    <property type="match status" value="1"/>
</dbReference>
<dbReference type="InterPro" id="IPR002035">
    <property type="entry name" value="VWF_A"/>
</dbReference>
<dbReference type="InterPro" id="IPR047378">
    <property type="entry name" value="Tudor_TDRD1_rpt3"/>
</dbReference>
<dbReference type="InterPro" id="IPR047377">
    <property type="entry name" value="Tudor_TDRD1_rpt2"/>
</dbReference>
<dbReference type="PROSITE" id="PS50026">
    <property type="entry name" value="EGF_3"/>
    <property type="match status" value="1"/>
</dbReference>
<feature type="domain" description="MYND-type" evidence="14">
    <location>
        <begin position="218"/>
        <end position="252"/>
    </location>
</feature>
<evidence type="ECO:0000256" key="10">
    <source>
        <dbReference type="SAM" id="MobiDB-lite"/>
    </source>
</evidence>
<dbReference type="EMBL" id="JAATJU010023800">
    <property type="protein sequence ID" value="KAH0506986.1"/>
    <property type="molecule type" value="Genomic_DNA"/>
</dbReference>
<comment type="caution">
    <text evidence="8">Lacks conserved residue(s) required for the propagation of feature annotation.</text>
</comment>
<dbReference type="SUPFAM" id="SSF57196">
    <property type="entry name" value="EGF/Laminin"/>
    <property type="match status" value="1"/>
</dbReference>
<dbReference type="GO" id="GO:0005509">
    <property type="term" value="F:calcium ion binding"/>
    <property type="evidence" value="ECO:0007669"/>
    <property type="project" value="InterPro"/>
</dbReference>
<dbReference type="PRINTS" id="PR00453">
    <property type="entry name" value="VWFADOMAIN"/>
</dbReference>
<feature type="disulfide bond" evidence="8">
    <location>
        <begin position="1878"/>
        <end position="1887"/>
    </location>
</feature>
<dbReference type="InterPro" id="IPR035437">
    <property type="entry name" value="SNase_OB-fold_sf"/>
</dbReference>
<reference evidence="15" key="1">
    <citation type="submission" date="2020-03" db="EMBL/GenBank/DDBJ databases">
        <title>Studies in the Genomics of Life Span.</title>
        <authorList>
            <person name="Glass D."/>
        </authorList>
    </citation>
    <scope>NUCLEOTIDE SEQUENCE</scope>
    <source>
        <strain evidence="15">LTLLF</strain>
        <tissue evidence="15">Muscle</tissue>
    </source>
</reference>
<evidence type="ECO:0000259" key="11">
    <source>
        <dbReference type="PROSITE" id="PS50026"/>
    </source>
</evidence>
<evidence type="ECO:0000256" key="8">
    <source>
        <dbReference type="PROSITE-ProRule" id="PRU00076"/>
    </source>
</evidence>
<protein>
    <submittedName>
        <fullName evidence="15">Tudor domain-containing protein 1</fullName>
    </submittedName>
</protein>
<dbReference type="InterPro" id="IPR001881">
    <property type="entry name" value="EGF-like_Ca-bd_dom"/>
</dbReference>
<evidence type="ECO:0000313" key="16">
    <source>
        <dbReference type="Proteomes" id="UP000710432"/>
    </source>
</evidence>
<dbReference type="InterPro" id="IPR050525">
    <property type="entry name" value="ECM_Assembly_Org"/>
</dbReference>
<keyword evidence="4" id="KW-0677">Repeat</keyword>
<feature type="domain" description="VWFA" evidence="12">
    <location>
        <begin position="1291"/>
        <end position="1461"/>
    </location>
</feature>
<dbReference type="CDD" id="cd00054">
    <property type="entry name" value="EGF_CA"/>
    <property type="match status" value="1"/>
</dbReference>
<evidence type="ECO:0000256" key="4">
    <source>
        <dbReference type="ARBA" id="ARBA00022737"/>
    </source>
</evidence>
<dbReference type="FunFam" id="3.40.50.410:FF:000047">
    <property type="entry name" value="von Willebrand factor A domain containing 2"/>
    <property type="match status" value="1"/>
</dbReference>
<feature type="domain" description="EGF-like" evidence="11">
    <location>
        <begin position="1852"/>
        <end position="1888"/>
    </location>
</feature>
<dbReference type="Gene3D" id="2.30.30.140">
    <property type="match status" value="3"/>
</dbReference>
<dbReference type="InterPro" id="IPR002893">
    <property type="entry name" value="Znf_MYND"/>
</dbReference>
<dbReference type="FunFam" id="2.10.25.10:FF:000066">
    <property type="entry name" value="FAT atypical cadherin 4"/>
    <property type="match status" value="1"/>
</dbReference>
<feature type="domain" description="Tudor" evidence="13">
    <location>
        <begin position="910"/>
        <end position="968"/>
    </location>
</feature>
<feature type="region of interest" description="Disordered" evidence="10">
    <location>
        <begin position="88"/>
        <end position="182"/>
    </location>
</feature>
<dbReference type="CDD" id="cd20409">
    <property type="entry name" value="Tudor_TDRD1_rpt2"/>
    <property type="match status" value="1"/>
</dbReference>
<dbReference type="InterPro" id="IPR047376">
    <property type="entry name" value="Tudor_TDRD1_rpt1"/>
</dbReference>
<feature type="compositionally biased region" description="Polar residues" evidence="10">
    <location>
        <begin position="116"/>
        <end position="132"/>
    </location>
</feature>
<keyword evidence="1 8" id="KW-0245">EGF-like domain</keyword>
<dbReference type="PROSITE" id="PS50304">
    <property type="entry name" value="TUDOR"/>
    <property type="match status" value="4"/>
</dbReference>
<feature type="compositionally biased region" description="Low complexity" evidence="10">
    <location>
        <begin position="137"/>
        <end position="150"/>
    </location>
</feature>